<reference evidence="7 8" key="1">
    <citation type="submission" date="2016-02" db="EMBL/GenBank/DDBJ databases">
        <title>Comparative genomic and transcriptomic foundation for Pichia pastoris.</title>
        <authorList>
            <person name="Love K.R."/>
            <person name="Shah K.A."/>
            <person name="Whittaker C.A."/>
            <person name="Wu J."/>
            <person name="Bartlett M.C."/>
            <person name="Ma D."/>
            <person name="Leeson R.L."/>
            <person name="Priest M."/>
            <person name="Young S.K."/>
            <person name="Love J.C."/>
        </authorList>
    </citation>
    <scope>NUCLEOTIDE SEQUENCE [LARGE SCALE GENOMIC DNA]</scope>
    <source>
        <strain evidence="7 8">ATCC 28485</strain>
    </source>
</reference>
<dbReference type="PROSITE" id="PS50600">
    <property type="entry name" value="ULP_PROTEASE"/>
    <property type="match status" value="1"/>
</dbReference>
<accession>A0A1B2JDK1</accession>
<evidence type="ECO:0000256" key="5">
    <source>
        <dbReference type="SAM" id="Phobius"/>
    </source>
</evidence>
<organism evidence="7 8">
    <name type="scientific">Komagataella pastoris</name>
    <name type="common">Yeast</name>
    <name type="synonym">Pichia pastoris</name>
    <dbReference type="NCBI Taxonomy" id="4922"/>
    <lineage>
        <taxon>Eukaryota</taxon>
        <taxon>Fungi</taxon>
        <taxon>Dikarya</taxon>
        <taxon>Ascomycota</taxon>
        <taxon>Saccharomycotina</taxon>
        <taxon>Pichiomycetes</taxon>
        <taxon>Pichiales</taxon>
        <taxon>Pichiaceae</taxon>
        <taxon>Komagataella</taxon>
    </lineage>
</organism>
<dbReference type="InterPro" id="IPR038765">
    <property type="entry name" value="Papain-like_cys_pep_sf"/>
</dbReference>
<name>A0A1B2JDK1_PICPA</name>
<proteinExistence type="inferred from homology"/>
<evidence type="ECO:0000256" key="1">
    <source>
        <dbReference type="ARBA" id="ARBA00005234"/>
    </source>
</evidence>
<evidence type="ECO:0000313" key="7">
    <source>
        <dbReference type="EMBL" id="ANZ76143.1"/>
    </source>
</evidence>
<keyword evidence="5" id="KW-0812">Transmembrane</keyword>
<keyword evidence="2" id="KW-0645">Protease</keyword>
<feature type="domain" description="Ubiquitin-like protease family profile" evidence="6">
    <location>
        <begin position="492"/>
        <end position="661"/>
    </location>
</feature>
<protein>
    <submittedName>
        <fullName evidence="7">BA75_01971T0</fullName>
    </submittedName>
</protein>
<dbReference type="GO" id="GO:0016926">
    <property type="term" value="P:protein desumoylation"/>
    <property type="evidence" value="ECO:0007669"/>
    <property type="project" value="TreeGrafter"/>
</dbReference>
<evidence type="ECO:0000256" key="4">
    <source>
        <dbReference type="ARBA" id="ARBA00022807"/>
    </source>
</evidence>
<evidence type="ECO:0000313" key="8">
    <source>
        <dbReference type="Proteomes" id="UP000094565"/>
    </source>
</evidence>
<keyword evidence="3" id="KW-0378">Hydrolase</keyword>
<keyword evidence="4" id="KW-0788">Thiol protease</keyword>
<dbReference type="GO" id="GO:0005634">
    <property type="term" value="C:nucleus"/>
    <property type="evidence" value="ECO:0007669"/>
    <property type="project" value="TreeGrafter"/>
</dbReference>
<dbReference type="AlphaFoldDB" id="A0A1B2JDK1"/>
<dbReference type="Pfam" id="PF02902">
    <property type="entry name" value="Peptidase_C48"/>
    <property type="match status" value="1"/>
</dbReference>
<keyword evidence="5" id="KW-0472">Membrane</keyword>
<dbReference type="Proteomes" id="UP000094565">
    <property type="component" value="Chromosome 2"/>
</dbReference>
<feature type="transmembrane region" description="Helical" evidence="5">
    <location>
        <begin position="155"/>
        <end position="181"/>
    </location>
</feature>
<dbReference type="SUPFAM" id="SSF54001">
    <property type="entry name" value="Cysteine proteinases"/>
    <property type="match status" value="1"/>
</dbReference>
<dbReference type="EMBL" id="CP014585">
    <property type="protein sequence ID" value="ANZ76143.1"/>
    <property type="molecule type" value="Genomic_DNA"/>
</dbReference>
<gene>
    <name evidence="7" type="primary">ULP1</name>
    <name evidence="7" type="ORF">ATY40_BA7501971</name>
</gene>
<dbReference type="GO" id="GO:0016929">
    <property type="term" value="F:deSUMOylase activity"/>
    <property type="evidence" value="ECO:0007669"/>
    <property type="project" value="TreeGrafter"/>
</dbReference>
<dbReference type="OrthoDB" id="1939479at2759"/>
<dbReference type="InterPro" id="IPR003653">
    <property type="entry name" value="Peptidase_C48_C"/>
</dbReference>
<dbReference type="PANTHER" id="PTHR12606:SF141">
    <property type="entry name" value="GH15225P-RELATED"/>
    <property type="match status" value="1"/>
</dbReference>
<evidence type="ECO:0000256" key="2">
    <source>
        <dbReference type="ARBA" id="ARBA00022670"/>
    </source>
</evidence>
<dbReference type="PANTHER" id="PTHR12606">
    <property type="entry name" value="SENTRIN/SUMO-SPECIFIC PROTEASE"/>
    <property type="match status" value="1"/>
</dbReference>
<keyword evidence="5" id="KW-1133">Transmembrane helix</keyword>
<dbReference type="Gene3D" id="3.40.395.10">
    <property type="entry name" value="Adenoviral Proteinase, Chain A"/>
    <property type="match status" value="1"/>
</dbReference>
<dbReference type="GO" id="GO:0006508">
    <property type="term" value="P:proteolysis"/>
    <property type="evidence" value="ECO:0007669"/>
    <property type="project" value="UniProtKB-KW"/>
</dbReference>
<evidence type="ECO:0000256" key="3">
    <source>
        <dbReference type="ARBA" id="ARBA00022801"/>
    </source>
</evidence>
<evidence type="ECO:0000259" key="6">
    <source>
        <dbReference type="PROSITE" id="PS50600"/>
    </source>
</evidence>
<sequence>MTYGLEDSEKWNSAALLFDKNPLDSVRKSRIEAHITNPSKMRPHKEAFNSTISFHNLQNFREMQKDPTAEKSNIDTFQAYQDKRVPYSSNTPESCGTDPVSIKDQFSRNLQDGQALFNHFLNTSKIDNSQNASTTQISNSISMESIQYKTLSLKVLRMIASITVVICLFIIKLLTLTVSFLKRKTEIHFLQPPASDDLQKENAKNVVRDDTHNRFHQDSNIKSSTPINPNSNVFKKVSASIHPRNQVQAKLLNAQFGTPSGISSPIVSDFISPNDMGTPIDHQNFEKKADASTFNWQYDAPINDASQTFSDGGYGTHFYTSKKSSNQKNTEASFLKKLFAKDTTVLDLAPTDTNADSMEIWEPPVFIKSQNRKINDMFELTQRLRASLIAEENQKKPPTQNVLLDSFLKRNELLVSTRDNWTEDNKVERLEDDYETYQAIMQEKKKREELIQLEKSSLLPLVQPLKLEYLNLVQKYWNSKDLTKKIVTGISAEVFVRDLKTLINSRWINDSVIDFYLSLVSHRSTQSTFLPSVFAFTTHFYTTFTSRGYDSVKRWAKRRKVDITKLDYVFVPINILNSHWALGVIDNKRKRFQYYDSLKGEGRTPVLNNLRSFALKEAERIYGDNVPVNFQEYLLDYDTNSPQQKNGSDCGVFTCVTVEFLSKEKALKFSQTDMPLIRQRMAYEIITGKLLD</sequence>
<comment type="similarity">
    <text evidence="1">Belongs to the peptidase C48 family.</text>
</comment>
<keyword evidence="8" id="KW-1185">Reference proteome</keyword>